<dbReference type="EMBL" id="JAUSVY010000002">
    <property type="protein sequence ID" value="MDQ0504537.1"/>
    <property type="molecule type" value="Genomic_DNA"/>
</dbReference>
<name>A0ABU0LBL3_XANAG</name>
<feature type="transmembrane region" description="Helical" evidence="1">
    <location>
        <begin position="12"/>
        <end position="29"/>
    </location>
</feature>
<evidence type="ECO:0000256" key="1">
    <source>
        <dbReference type="SAM" id="Phobius"/>
    </source>
</evidence>
<dbReference type="Proteomes" id="UP001241747">
    <property type="component" value="Unassembled WGS sequence"/>
</dbReference>
<organism evidence="2 3">
    <name type="scientific">Xanthobacter agilis</name>
    <dbReference type="NCBI Taxonomy" id="47492"/>
    <lineage>
        <taxon>Bacteria</taxon>
        <taxon>Pseudomonadati</taxon>
        <taxon>Pseudomonadota</taxon>
        <taxon>Alphaproteobacteria</taxon>
        <taxon>Hyphomicrobiales</taxon>
        <taxon>Xanthobacteraceae</taxon>
        <taxon>Xanthobacter</taxon>
    </lineage>
</organism>
<comment type="caution">
    <text evidence="2">The sequence shown here is derived from an EMBL/GenBank/DDBJ whole genome shotgun (WGS) entry which is preliminary data.</text>
</comment>
<protein>
    <submittedName>
        <fullName evidence="2">Uncharacterized protein</fullName>
    </submittedName>
</protein>
<sequence length="30" mass="3335">MILHKIAARHYIVVAIILIVAVLAYLGSWS</sequence>
<proteinExistence type="predicted"/>
<evidence type="ECO:0000313" key="2">
    <source>
        <dbReference type="EMBL" id="MDQ0504537.1"/>
    </source>
</evidence>
<evidence type="ECO:0000313" key="3">
    <source>
        <dbReference type="Proteomes" id="UP001241747"/>
    </source>
</evidence>
<keyword evidence="1" id="KW-0812">Transmembrane</keyword>
<keyword evidence="1" id="KW-1133">Transmembrane helix</keyword>
<accession>A0ABU0LBL3</accession>
<keyword evidence="3" id="KW-1185">Reference proteome</keyword>
<reference evidence="2 3" key="1">
    <citation type="submission" date="2023-07" db="EMBL/GenBank/DDBJ databases">
        <title>Genomic Encyclopedia of Type Strains, Phase IV (KMG-IV): sequencing the most valuable type-strain genomes for metagenomic binning, comparative biology and taxonomic classification.</title>
        <authorList>
            <person name="Goeker M."/>
        </authorList>
    </citation>
    <scope>NUCLEOTIDE SEQUENCE [LARGE SCALE GENOMIC DNA]</scope>
    <source>
        <strain evidence="2 3">DSM 3770</strain>
    </source>
</reference>
<keyword evidence="1" id="KW-0472">Membrane</keyword>
<gene>
    <name evidence="2" type="ORF">QOZ94_001311</name>
</gene>